<evidence type="ECO:0000313" key="2">
    <source>
        <dbReference type="Proteomes" id="UP000015347"/>
    </source>
</evidence>
<dbReference type="STRING" id="1123237.Salmuc_05585"/>
<evidence type="ECO:0000313" key="1">
    <source>
        <dbReference type="EMBL" id="EPX79644.1"/>
    </source>
</evidence>
<reference evidence="2" key="1">
    <citation type="journal article" date="2014" name="Stand. Genomic Sci.">
        <title>Genome sequence of the exopolysaccharide-producing Salipiger mucosus type strain (DSM 16094(T)), a moderately halophilic member of the Roseobacter clade.</title>
        <authorList>
            <person name="Riedel T."/>
            <person name="Spring S."/>
            <person name="Fiebig A."/>
            <person name="Petersen J."/>
            <person name="Kyrpides N.C."/>
            <person name="Goker M."/>
            <person name="Klenk H.P."/>
        </authorList>
    </citation>
    <scope>NUCLEOTIDE SEQUENCE [LARGE SCALE GENOMIC DNA]</scope>
    <source>
        <strain evidence="2">DSM 16094</strain>
    </source>
</reference>
<dbReference type="RefSeq" id="WP_020038516.1">
    <property type="nucleotide sequence ID" value="NZ_KE557278.1"/>
</dbReference>
<dbReference type="PROSITE" id="PS51257">
    <property type="entry name" value="PROKAR_LIPOPROTEIN"/>
    <property type="match status" value="1"/>
</dbReference>
<accession>S9S0A0</accession>
<gene>
    <name evidence="1" type="ORF">Salmuc_05585</name>
</gene>
<name>S9S0A0_9RHOB</name>
<dbReference type="Proteomes" id="UP000015347">
    <property type="component" value="Unassembled WGS sequence"/>
</dbReference>
<dbReference type="OrthoDB" id="7875456at2"/>
<proteinExistence type="predicted"/>
<dbReference type="HOGENOM" id="CLU_155255_0_0_5"/>
<comment type="caution">
    <text evidence="1">The sequence shown here is derived from an EMBL/GenBank/DDBJ whole genome shotgun (WGS) entry which is preliminary data.</text>
</comment>
<dbReference type="eggNOG" id="ENOG5032WF4">
    <property type="taxonomic scope" value="Bacteria"/>
</dbReference>
<sequence>MRKRFLVLLPLIALTACGTPLERCLREAAAPYRDALEERERIARDLGRGFTYETGFERVVTRRWCRTQKGTLYYCRETSMEPVTRRVPIDADALRARDAQLARDLPALRRAAAEDQGQCRAAFPVEEELPE</sequence>
<protein>
    <submittedName>
        <fullName evidence="1">Excinuclease ABC subunit B</fullName>
    </submittedName>
</protein>
<organism evidence="1 2">
    <name type="scientific">Salipiger mucosus DSM 16094</name>
    <dbReference type="NCBI Taxonomy" id="1123237"/>
    <lineage>
        <taxon>Bacteria</taxon>
        <taxon>Pseudomonadati</taxon>
        <taxon>Pseudomonadota</taxon>
        <taxon>Alphaproteobacteria</taxon>
        <taxon>Rhodobacterales</taxon>
        <taxon>Roseobacteraceae</taxon>
        <taxon>Salipiger</taxon>
    </lineage>
</organism>
<dbReference type="EMBL" id="APVH01000035">
    <property type="protein sequence ID" value="EPX79644.1"/>
    <property type="molecule type" value="Genomic_DNA"/>
</dbReference>
<dbReference type="AlphaFoldDB" id="S9S0A0"/>
<keyword evidence="2" id="KW-1185">Reference proteome</keyword>